<name>A0AC34RN40_9BILA</name>
<organism evidence="1 2">
    <name type="scientific">Panagrolaimus sp. JU765</name>
    <dbReference type="NCBI Taxonomy" id="591449"/>
    <lineage>
        <taxon>Eukaryota</taxon>
        <taxon>Metazoa</taxon>
        <taxon>Ecdysozoa</taxon>
        <taxon>Nematoda</taxon>
        <taxon>Chromadorea</taxon>
        <taxon>Rhabditida</taxon>
        <taxon>Tylenchina</taxon>
        <taxon>Panagrolaimomorpha</taxon>
        <taxon>Panagrolaimoidea</taxon>
        <taxon>Panagrolaimidae</taxon>
        <taxon>Panagrolaimus</taxon>
    </lineage>
</organism>
<accession>A0AC34RN40</accession>
<dbReference type="Proteomes" id="UP000887576">
    <property type="component" value="Unplaced"/>
</dbReference>
<dbReference type="WBParaSite" id="JU765_v2.g8577.t1">
    <property type="protein sequence ID" value="JU765_v2.g8577.t1"/>
    <property type="gene ID" value="JU765_v2.g8577"/>
</dbReference>
<evidence type="ECO:0000313" key="1">
    <source>
        <dbReference type="Proteomes" id="UP000887576"/>
    </source>
</evidence>
<sequence>METLQGPQRRPPPELTKVEASSPRSQSPICSAVHCAPHHQVPSFSFPVVSLFRNRSSVVHIFNFGIFG</sequence>
<reference evidence="2" key="1">
    <citation type="submission" date="2022-11" db="UniProtKB">
        <authorList>
            <consortium name="WormBaseParasite"/>
        </authorList>
    </citation>
    <scope>IDENTIFICATION</scope>
</reference>
<evidence type="ECO:0000313" key="2">
    <source>
        <dbReference type="WBParaSite" id="JU765_v2.g8577.t1"/>
    </source>
</evidence>
<proteinExistence type="predicted"/>
<protein>
    <submittedName>
        <fullName evidence="2">Uncharacterized protein</fullName>
    </submittedName>
</protein>